<dbReference type="HOGENOM" id="CLU_010194_1_1_1"/>
<dbReference type="Gene3D" id="3.40.50.720">
    <property type="entry name" value="NAD(P)-binding Rossmann-like Domain"/>
    <property type="match status" value="1"/>
</dbReference>
<dbReference type="Proteomes" id="UP000014760">
    <property type="component" value="Unassembled WGS sequence"/>
</dbReference>
<dbReference type="PRINTS" id="PR00080">
    <property type="entry name" value="SDRFAMILY"/>
</dbReference>
<dbReference type="OMA" id="FPQWGAY"/>
<dbReference type="PANTHER" id="PTHR44252:SF3">
    <property type="entry name" value="D-ERYTHRULOSE REDUCTASE-RELATED"/>
    <property type="match status" value="1"/>
</dbReference>
<evidence type="ECO:0000313" key="6">
    <source>
        <dbReference type="EnsemblMetazoa" id="CapteP182313"/>
    </source>
</evidence>
<name>R7TK75_CAPTE</name>
<dbReference type="PANTHER" id="PTHR44252">
    <property type="entry name" value="D-ERYTHRULOSE REDUCTASE"/>
    <property type="match status" value="1"/>
</dbReference>
<dbReference type="SUPFAM" id="SSF51735">
    <property type="entry name" value="NAD(P)-binding Rossmann-fold domains"/>
    <property type="match status" value="1"/>
</dbReference>
<accession>R7TK75</accession>
<dbReference type="Pfam" id="PF13561">
    <property type="entry name" value="adh_short_C2"/>
    <property type="match status" value="1"/>
</dbReference>
<dbReference type="EMBL" id="KB309537">
    <property type="protein sequence ID" value="ELT94114.1"/>
    <property type="molecule type" value="Genomic_DNA"/>
</dbReference>
<evidence type="ECO:0008006" key="8">
    <source>
        <dbReference type="Google" id="ProtNLM"/>
    </source>
</evidence>
<dbReference type="GO" id="GO:0005997">
    <property type="term" value="P:xylulose metabolic process"/>
    <property type="evidence" value="ECO:0007669"/>
    <property type="project" value="TreeGrafter"/>
</dbReference>
<comment type="similarity">
    <text evidence="1">Belongs to the short-chain dehydrogenases/reductases (SDR) family.</text>
</comment>
<reference evidence="5 7" key="2">
    <citation type="journal article" date="2013" name="Nature">
        <title>Insights into bilaterian evolution from three spiralian genomes.</title>
        <authorList>
            <person name="Simakov O."/>
            <person name="Marletaz F."/>
            <person name="Cho S.J."/>
            <person name="Edsinger-Gonzales E."/>
            <person name="Havlak P."/>
            <person name="Hellsten U."/>
            <person name="Kuo D.H."/>
            <person name="Larsson T."/>
            <person name="Lv J."/>
            <person name="Arendt D."/>
            <person name="Savage R."/>
            <person name="Osoegawa K."/>
            <person name="de Jong P."/>
            <person name="Grimwood J."/>
            <person name="Chapman J.A."/>
            <person name="Shapiro H."/>
            <person name="Aerts A."/>
            <person name="Otillar R.P."/>
            <person name="Terry A.Y."/>
            <person name="Boore J.L."/>
            <person name="Grigoriev I.V."/>
            <person name="Lindberg D.R."/>
            <person name="Seaver E.C."/>
            <person name="Weisblat D.A."/>
            <person name="Putnam N.H."/>
            <person name="Rokhsar D.S."/>
        </authorList>
    </citation>
    <scope>NUCLEOTIDE SEQUENCE</scope>
    <source>
        <strain evidence="5 7">I ESC-2004</strain>
    </source>
</reference>
<dbReference type="GO" id="GO:0006006">
    <property type="term" value="P:glucose metabolic process"/>
    <property type="evidence" value="ECO:0007669"/>
    <property type="project" value="TreeGrafter"/>
</dbReference>
<evidence type="ECO:0000256" key="1">
    <source>
        <dbReference type="ARBA" id="ARBA00006484"/>
    </source>
</evidence>
<reference evidence="7" key="1">
    <citation type="submission" date="2012-12" db="EMBL/GenBank/DDBJ databases">
        <authorList>
            <person name="Hellsten U."/>
            <person name="Grimwood J."/>
            <person name="Chapman J.A."/>
            <person name="Shapiro H."/>
            <person name="Aerts A."/>
            <person name="Otillar R.P."/>
            <person name="Terry A.Y."/>
            <person name="Boore J.L."/>
            <person name="Simakov O."/>
            <person name="Marletaz F."/>
            <person name="Cho S.-J."/>
            <person name="Edsinger-Gonzales E."/>
            <person name="Havlak P."/>
            <person name="Kuo D.-H."/>
            <person name="Larsson T."/>
            <person name="Lv J."/>
            <person name="Arendt D."/>
            <person name="Savage R."/>
            <person name="Osoegawa K."/>
            <person name="de Jong P."/>
            <person name="Lindberg D.R."/>
            <person name="Seaver E.C."/>
            <person name="Weisblat D.A."/>
            <person name="Putnam N.H."/>
            <person name="Grigoriev I.V."/>
            <person name="Rokhsar D.S."/>
        </authorList>
    </citation>
    <scope>NUCLEOTIDE SEQUENCE</scope>
    <source>
        <strain evidence="7">I ESC-2004</strain>
    </source>
</reference>
<dbReference type="AlphaFoldDB" id="R7TK75"/>
<dbReference type="PROSITE" id="PS00061">
    <property type="entry name" value="ADH_SHORT"/>
    <property type="match status" value="1"/>
</dbReference>
<evidence type="ECO:0000256" key="2">
    <source>
        <dbReference type="ARBA" id="ARBA00011881"/>
    </source>
</evidence>
<proteinExistence type="inferred from homology"/>
<keyword evidence="3" id="KW-0521">NADP</keyword>
<evidence type="ECO:0000313" key="7">
    <source>
        <dbReference type="Proteomes" id="UP000014760"/>
    </source>
</evidence>
<evidence type="ECO:0000256" key="3">
    <source>
        <dbReference type="ARBA" id="ARBA00022857"/>
    </source>
</evidence>
<dbReference type="EnsemblMetazoa" id="CapteT182313">
    <property type="protein sequence ID" value="CapteP182313"/>
    <property type="gene ID" value="CapteG182313"/>
</dbReference>
<comment type="subunit">
    <text evidence="2">Homotetramer.</text>
</comment>
<organism evidence="5">
    <name type="scientific">Capitella teleta</name>
    <name type="common">Polychaete worm</name>
    <dbReference type="NCBI Taxonomy" id="283909"/>
    <lineage>
        <taxon>Eukaryota</taxon>
        <taxon>Metazoa</taxon>
        <taxon>Spiralia</taxon>
        <taxon>Lophotrochozoa</taxon>
        <taxon>Annelida</taxon>
        <taxon>Polychaeta</taxon>
        <taxon>Sedentaria</taxon>
        <taxon>Scolecida</taxon>
        <taxon>Capitellidae</taxon>
        <taxon>Capitella</taxon>
    </lineage>
</organism>
<dbReference type="FunCoup" id="R7TK75">
    <property type="interactions" value="243"/>
</dbReference>
<gene>
    <name evidence="5" type="ORF">CAPTEDRAFT_182313</name>
</gene>
<dbReference type="FunFam" id="3.40.50.720:FF:000214">
    <property type="entry name" value="L-xylulose reductase"/>
    <property type="match status" value="1"/>
</dbReference>
<dbReference type="OrthoDB" id="1393670at2759"/>
<dbReference type="PRINTS" id="PR00081">
    <property type="entry name" value="GDHRDH"/>
</dbReference>
<sequence length="243" mass="26046">MEIRFDGKKALVTGAGKGIGREIAKALYKAGAETFAVSRTQSTLDSLKEECPNMHCVCADLSDWKSTQEVISSMLPIDLLVNNAGTNTPQSFFEITEESYDCIMNINLKSVLNISQMVAKSMVEQKSGGAIVNVGSQAGLRAIDSHAVYGASKAALVQMTKVMALELGKHNIRCNSVSPTVVLTDLGRAHWQNPELGGPMLSRIPLGRFAELEDVVEPVLYLLSDKAAMLTGVSLPIDGGFTV</sequence>
<keyword evidence="7" id="KW-1185">Reference proteome</keyword>
<dbReference type="GO" id="GO:0050038">
    <property type="term" value="F:L-xylulose reductase (NADPH) activity"/>
    <property type="evidence" value="ECO:0007669"/>
    <property type="project" value="TreeGrafter"/>
</dbReference>
<evidence type="ECO:0000256" key="4">
    <source>
        <dbReference type="ARBA" id="ARBA00023002"/>
    </source>
</evidence>
<evidence type="ECO:0000313" key="5">
    <source>
        <dbReference type="EMBL" id="ELT94114.1"/>
    </source>
</evidence>
<protein>
    <recommendedName>
        <fullName evidence="8">L-xylulose reductase</fullName>
    </recommendedName>
</protein>
<dbReference type="InterPro" id="IPR051737">
    <property type="entry name" value="L-xylulose/Carbonyl_redctase"/>
</dbReference>
<dbReference type="InterPro" id="IPR020904">
    <property type="entry name" value="Sc_DH/Rdtase_CS"/>
</dbReference>
<dbReference type="STRING" id="283909.R7TK75"/>
<dbReference type="InterPro" id="IPR002347">
    <property type="entry name" value="SDR_fam"/>
</dbReference>
<reference evidence="6" key="3">
    <citation type="submission" date="2015-06" db="UniProtKB">
        <authorList>
            <consortium name="EnsemblMetazoa"/>
        </authorList>
    </citation>
    <scope>IDENTIFICATION</scope>
</reference>
<dbReference type="GO" id="GO:0004090">
    <property type="term" value="F:carbonyl reductase (NADPH) activity"/>
    <property type="evidence" value="ECO:0007669"/>
    <property type="project" value="TreeGrafter"/>
</dbReference>
<dbReference type="EMBL" id="AMQN01000309">
    <property type="status" value="NOT_ANNOTATED_CDS"/>
    <property type="molecule type" value="Genomic_DNA"/>
</dbReference>
<keyword evidence="4" id="KW-0560">Oxidoreductase</keyword>
<dbReference type="InterPro" id="IPR036291">
    <property type="entry name" value="NAD(P)-bd_dom_sf"/>
</dbReference>